<dbReference type="AlphaFoldDB" id="A0A0D0C1F9"/>
<dbReference type="PANTHER" id="PTHR23079:SF55">
    <property type="entry name" value="RNA-DIRECTED RNA POLYMERASE"/>
    <property type="match status" value="1"/>
</dbReference>
<keyword evidence="5 8" id="KW-0694">RNA-binding</keyword>
<reference evidence="12 13" key="1">
    <citation type="submission" date="2014-04" db="EMBL/GenBank/DDBJ databases">
        <title>Evolutionary Origins and Diversification of the Mycorrhizal Mutualists.</title>
        <authorList>
            <consortium name="DOE Joint Genome Institute"/>
            <consortium name="Mycorrhizal Genomics Consortium"/>
            <person name="Kohler A."/>
            <person name="Kuo A."/>
            <person name="Nagy L.G."/>
            <person name="Floudas D."/>
            <person name="Copeland A."/>
            <person name="Barry K.W."/>
            <person name="Cichocki N."/>
            <person name="Veneault-Fourrey C."/>
            <person name="LaButti K."/>
            <person name="Lindquist E.A."/>
            <person name="Lipzen A."/>
            <person name="Lundell T."/>
            <person name="Morin E."/>
            <person name="Murat C."/>
            <person name="Riley R."/>
            <person name="Ohm R."/>
            <person name="Sun H."/>
            <person name="Tunlid A."/>
            <person name="Henrissat B."/>
            <person name="Grigoriev I.V."/>
            <person name="Hibbett D.S."/>
            <person name="Martin F."/>
        </authorList>
    </citation>
    <scope>NUCLEOTIDE SEQUENCE [LARGE SCALE GENOMIC DNA]</scope>
    <source>
        <strain evidence="12 13">FD-317 M1</strain>
    </source>
</reference>
<dbReference type="OrthoDB" id="2985721at2759"/>
<dbReference type="GO" id="GO:0003968">
    <property type="term" value="F:RNA-directed RNA polymerase activity"/>
    <property type="evidence" value="ECO:0007669"/>
    <property type="project" value="UniProtKB-KW"/>
</dbReference>
<organism evidence="12 13">
    <name type="scientific">Collybiopsis luxurians FD-317 M1</name>
    <dbReference type="NCBI Taxonomy" id="944289"/>
    <lineage>
        <taxon>Eukaryota</taxon>
        <taxon>Fungi</taxon>
        <taxon>Dikarya</taxon>
        <taxon>Basidiomycota</taxon>
        <taxon>Agaricomycotina</taxon>
        <taxon>Agaricomycetes</taxon>
        <taxon>Agaricomycetidae</taxon>
        <taxon>Agaricales</taxon>
        <taxon>Marasmiineae</taxon>
        <taxon>Omphalotaceae</taxon>
        <taxon>Collybiopsis</taxon>
        <taxon>Collybiopsis luxurians</taxon>
    </lineage>
</organism>
<gene>
    <name evidence="12" type="ORF">GYMLUDRAFT_181285</name>
</gene>
<dbReference type="PANTHER" id="PTHR23079">
    <property type="entry name" value="RNA-DEPENDENT RNA POLYMERASE"/>
    <property type="match status" value="1"/>
</dbReference>
<feature type="region of interest" description="Disordered" evidence="9">
    <location>
        <begin position="417"/>
        <end position="437"/>
    </location>
</feature>
<evidence type="ECO:0000256" key="3">
    <source>
        <dbReference type="ARBA" id="ARBA00022679"/>
    </source>
</evidence>
<evidence type="ECO:0000259" key="10">
    <source>
        <dbReference type="Pfam" id="PF05183"/>
    </source>
</evidence>
<protein>
    <recommendedName>
        <fullName evidence="8">RNA-dependent RNA polymerase</fullName>
        <ecNumber evidence="8">2.7.7.48</ecNumber>
    </recommendedName>
</protein>
<dbReference type="GO" id="GO:0003723">
    <property type="term" value="F:RNA binding"/>
    <property type="evidence" value="ECO:0007669"/>
    <property type="project" value="UniProtKB-KW"/>
</dbReference>
<comment type="similarity">
    <text evidence="1 8">Belongs to the RdRP family.</text>
</comment>
<dbReference type="Pfam" id="PF05183">
    <property type="entry name" value="RdRP"/>
    <property type="match status" value="1"/>
</dbReference>
<evidence type="ECO:0000256" key="7">
    <source>
        <dbReference type="ARBA" id="ARBA00048744"/>
    </source>
</evidence>
<comment type="catalytic activity">
    <reaction evidence="7 8">
        <text>RNA(n) + a ribonucleoside 5'-triphosphate = RNA(n+1) + diphosphate</text>
        <dbReference type="Rhea" id="RHEA:21248"/>
        <dbReference type="Rhea" id="RHEA-COMP:14527"/>
        <dbReference type="Rhea" id="RHEA-COMP:17342"/>
        <dbReference type="ChEBI" id="CHEBI:33019"/>
        <dbReference type="ChEBI" id="CHEBI:61557"/>
        <dbReference type="ChEBI" id="CHEBI:140395"/>
        <dbReference type="EC" id="2.7.7.48"/>
    </reaction>
</comment>
<keyword evidence="6" id="KW-0943">RNA-mediated gene silencing</keyword>
<proteinExistence type="inferred from homology"/>
<dbReference type="Pfam" id="PF26253">
    <property type="entry name" value="RdRP_head"/>
    <property type="match status" value="1"/>
</dbReference>
<feature type="domain" description="RDRP C-terminal head" evidence="11">
    <location>
        <begin position="504"/>
        <end position="598"/>
    </location>
</feature>
<accession>A0A0D0C1F9</accession>
<name>A0A0D0C1F9_9AGAR</name>
<keyword evidence="3 8" id="KW-0808">Transferase</keyword>
<keyword evidence="2 8" id="KW-0696">RNA-directed RNA polymerase</keyword>
<dbReference type="InterPro" id="IPR057596">
    <property type="entry name" value="RDRP_core"/>
</dbReference>
<keyword evidence="13" id="KW-1185">Reference proteome</keyword>
<dbReference type="InterPro" id="IPR007855">
    <property type="entry name" value="RDRP"/>
</dbReference>
<dbReference type="EC" id="2.7.7.48" evidence="8"/>
<dbReference type="Proteomes" id="UP000053593">
    <property type="component" value="Unassembled WGS sequence"/>
</dbReference>
<keyword evidence="4 8" id="KW-0548">Nucleotidyltransferase</keyword>
<dbReference type="InterPro" id="IPR058752">
    <property type="entry name" value="RDRP_C_head"/>
</dbReference>
<evidence type="ECO:0000256" key="4">
    <source>
        <dbReference type="ARBA" id="ARBA00022695"/>
    </source>
</evidence>
<evidence type="ECO:0000256" key="8">
    <source>
        <dbReference type="RuleBase" id="RU363098"/>
    </source>
</evidence>
<evidence type="ECO:0000256" key="9">
    <source>
        <dbReference type="SAM" id="MobiDB-lite"/>
    </source>
</evidence>
<evidence type="ECO:0000256" key="2">
    <source>
        <dbReference type="ARBA" id="ARBA00022484"/>
    </source>
</evidence>
<sequence length="666" mass="74125">MFSASTPSVALSPDQLKSIPDRVSAGANGQNSVFTDGCSPLAPVLARKVARHVLRSTSKIIPSCFQFRLGGAKGVLFQDPSLDGEVLCLRPSQTKFESPDLNLDITLTSARPLALFLNRPLIALLEHHGVPLQNFIALQDLAIRDTQKIRSSLFDAATTFAQHGLGASFQLESLFKNIAQILQLEIAPSVSEVNPATVQLVILKIAIAHGITYILREIKHRGRIRVPDSYTLLGVSDEWDCLDEGEIFAQVYDPRTQETVPIEGRLIITRSPQIHPGDIQFVRAVRRPQLEHLKNVVVFSCRGARSLPSMLGGGDLDGDIYNLILDDTLHPPKRVTADPGAYEPLKPTVTPHECGVNDVVDFVINYIKSDLLGYISTLHLRISDINGLDCNDCLRLAEAASHAVDFPKVGTAVDFKSLPKAPEGPRPDYLSGEGYRPRPGDDRYYPSAKALGKLFRRVPTDEYEAEEADWTDPIDFRKIDSALAPAVRRCLRRLRTSRFGAFSADLEMVPQEDVVDEMHHVFEDYREQLLFIAKTHTISKKADTWLSEAELISGAIMERYPDPKKRREVTMTLNLQTQELTRKIRAEFSLQDSDADDWNEDDIFDAIGYEEDPDVERLCNIFNRARAAWIASQETLEQDVDAFGAQSFAMIALGSMLNAIKALGRL</sequence>
<feature type="domain" description="RDRP core" evidence="10">
    <location>
        <begin position="1"/>
        <end position="458"/>
    </location>
</feature>
<evidence type="ECO:0000256" key="1">
    <source>
        <dbReference type="ARBA" id="ARBA00005762"/>
    </source>
</evidence>
<evidence type="ECO:0000256" key="6">
    <source>
        <dbReference type="ARBA" id="ARBA00023158"/>
    </source>
</evidence>
<evidence type="ECO:0000313" key="13">
    <source>
        <dbReference type="Proteomes" id="UP000053593"/>
    </source>
</evidence>
<dbReference type="HOGENOM" id="CLU_001366_2_2_1"/>
<evidence type="ECO:0000259" key="11">
    <source>
        <dbReference type="Pfam" id="PF26253"/>
    </source>
</evidence>
<evidence type="ECO:0000313" key="12">
    <source>
        <dbReference type="EMBL" id="KIK51552.1"/>
    </source>
</evidence>
<evidence type="ECO:0000256" key="5">
    <source>
        <dbReference type="ARBA" id="ARBA00022884"/>
    </source>
</evidence>
<dbReference type="GO" id="GO:0030422">
    <property type="term" value="P:siRNA processing"/>
    <property type="evidence" value="ECO:0007669"/>
    <property type="project" value="TreeGrafter"/>
</dbReference>
<dbReference type="GO" id="GO:0031380">
    <property type="term" value="C:nuclear RNA-directed RNA polymerase complex"/>
    <property type="evidence" value="ECO:0007669"/>
    <property type="project" value="TreeGrafter"/>
</dbReference>
<dbReference type="EMBL" id="KN834861">
    <property type="protein sequence ID" value="KIK51552.1"/>
    <property type="molecule type" value="Genomic_DNA"/>
</dbReference>